<proteinExistence type="predicted"/>
<accession>A0A929FD98</accession>
<evidence type="ECO:0000313" key="2">
    <source>
        <dbReference type="Proteomes" id="UP000615026"/>
    </source>
</evidence>
<reference evidence="1" key="1">
    <citation type="submission" date="2020-10" db="EMBL/GenBank/DDBJ databases">
        <authorList>
            <person name="Castelo-Branco R."/>
            <person name="Eusebio N."/>
            <person name="Adriana R."/>
            <person name="Vieira A."/>
            <person name="Brugerolle De Fraissinette N."/>
            <person name="Rezende De Castro R."/>
            <person name="Schneider M.P."/>
            <person name="Vasconcelos V."/>
            <person name="Leao P.N."/>
        </authorList>
    </citation>
    <scope>NUCLEOTIDE SEQUENCE</scope>
    <source>
        <strain evidence="1">LEGE 11479</strain>
    </source>
</reference>
<dbReference type="RefSeq" id="WP_193996725.1">
    <property type="nucleotide sequence ID" value="NZ_JADEXP010000580.1"/>
</dbReference>
<organism evidence="1 2">
    <name type="scientific">Leptolyngbya cf. ectocarpi LEGE 11479</name>
    <dbReference type="NCBI Taxonomy" id="1828722"/>
    <lineage>
        <taxon>Bacteria</taxon>
        <taxon>Bacillati</taxon>
        <taxon>Cyanobacteriota</taxon>
        <taxon>Cyanophyceae</taxon>
        <taxon>Leptolyngbyales</taxon>
        <taxon>Leptolyngbyaceae</taxon>
        <taxon>Leptolyngbya group</taxon>
        <taxon>Leptolyngbya</taxon>
    </lineage>
</organism>
<protein>
    <submittedName>
        <fullName evidence="1">Uncharacterized protein</fullName>
    </submittedName>
</protein>
<dbReference type="Proteomes" id="UP000615026">
    <property type="component" value="Unassembled WGS sequence"/>
</dbReference>
<dbReference type="AlphaFoldDB" id="A0A929FD98"/>
<comment type="caution">
    <text evidence="1">The sequence shown here is derived from an EMBL/GenBank/DDBJ whole genome shotgun (WGS) entry which is preliminary data.</text>
</comment>
<name>A0A929FD98_LEPEC</name>
<dbReference type="EMBL" id="JADEXP010000580">
    <property type="protein sequence ID" value="MBE9070897.1"/>
    <property type="molecule type" value="Genomic_DNA"/>
</dbReference>
<gene>
    <name evidence="1" type="ORF">IQ260_30125</name>
</gene>
<sequence length="64" mass="7067">MPSQPDSDQKAYYVLVSEWGTKTLVAVHATSIQSAEKIARQNAGTKDGWEGIHKIYNAFPMDKG</sequence>
<evidence type="ECO:0000313" key="1">
    <source>
        <dbReference type="EMBL" id="MBE9070897.1"/>
    </source>
</evidence>
<keyword evidence="2" id="KW-1185">Reference proteome</keyword>